<feature type="transmembrane region" description="Helical" evidence="1">
    <location>
        <begin position="87"/>
        <end position="105"/>
    </location>
</feature>
<keyword evidence="1" id="KW-0812">Transmembrane</keyword>
<name>A0A1G6JKG0_9SPHI</name>
<organism evidence="4 5">
    <name type="scientific">Pedobacter soli</name>
    <dbReference type="NCBI Taxonomy" id="390242"/>
    <lineage>
        <taxon>Bacteria</taxon>
        <taxon>Pseudomonadati</taxon>
        <taxon>Bacteroidota</taxon>
        <taxon>Sphingobacteriia</taxon>
        <taxon>Sphingobacteriales</taxon>
        <taxon>Sphingobacteriaceae</taxon>
        <taxon>Pedobacter</taxon>
    </lineage>
</organism>
<keyword evidence="1" id="KW-1133">Transmembrane helix</keyword>
<evidence type="ECO:0000313" key="5">
    <source>
        <dbReference type="Proteomes" id="UP000199455"/>
    </source>
</evidence>
<dbReference type="STRING" id="390242.SAMN04488024_101463"/>
<sequence length="340" mass="38599">MTDQRFTELLGKQLAGELSPEESTEFKSLLAANAGYQQEYQSLSTYFSKKEAPGQNIDEVFERITTRISPIEETAAQPLKTQANYSIWLKIAAVIVLATCGFLIYKTFLTTSQPANELVWNLASTPAKSVKKLTLADGTTVTLNAVSDLKYPANFTGNTREVYLSGEAFFDVTKDAAHPFIIHTDKIQVKVLGTAFDVKAYKNDAFTETTLIRGRVEIQLKNNTTQKFILQPKDKFVLDNQKNEGSMQRLTYYAEENPNNIIEIAWINNMLTFKNIDFASILNQLERRYDVKIICKDEKLKKQKFTGQFKRESVSDILNVLGSVVPFNYERKGQTIYIYP</sequence>
<dbReference type="PIRSF" id="PIRSF018266">
    <property type="entry name" value="FecR"/>
    <property type="match status" value="1"/>
</dbReference>
<dbReference type="EMBL" id="FMZH01000001">
    <property type="protein sequence ID" value="SDC18436.1"/>
    <property type="molecule type" value="Genomic_DNA"/>
</dbReference>
<dbReference type="PANTHER" id="PTHR30273:SF2">
    <property type="entry name" value="PROTEIN FECR"/>
    <property type="match status" value="1"/>
</dbReference>
<evidence type="ECO:0000313" key="4">
    <source>
        <dbReference type="EMBL" id="SDC18436.1"/>
    </source>
</evidence>
<reference evidence="5" key="1">
    <citation type="submission" date="2016-10" db="EMBL/GenBank/DDBJ databases">
        <authorList>
            <person name="Varghese N."/>
            <person name="Submissions S."/>
        </authorList>
    </citation>
    <scope>NUCLEOTIDE SEQUENCE [LARGE SCALE GENOMIC DNA]</scope>
    <source>
        <strain evidence="5">DSM 18609</strain>
    </source>
</reference>
<dbReference type="PANTHER" id="PTHR30273">
    <property type="entry name" value="PERIPLASMIC SIGNAL SENSOR AND SIGMA FACTOR ACTIVATOR FECR-RELATED"/>
    <property type="match status" value="1"/>
</dbReference>
<evidence type="ECO:0000259" key="3">
    <source>
        <dbReference type="Pfam" id="PF16344"/>
    </source>
</evidence>
<feature type="domain" description="Protein FecR C-terminal" evidence="3">
    <location>
        <begin position="271"/>
        <end position="338"/>
    </location>
</feature>
<protein>
    <submittedName>
        <fullName evidence="4">FecR family protein</fullName>
    </submittedName>
</protein>
<evidence type="ECO:0000256" key="1">
    <source>
        <dbReference type="SAM" id="Phobius"/>
    </source>
</evidence>
<keyword evidence="1" id="KW-0472">Membrane</keyword>
<dbReference type="Proteomes" id="UP000199455">
    <property type="component" value="Unassembled WGS sequence"/>
</dbReference>
<dbReference type="GO" id="GO:0016989">
    <property type="term" value="F:sigma factor antagonist activity"/>
    <property type="evidence" value="ECO:0007669"/>
    <property type="project" value="TreeGrafter"/>
</dbReference>
<accession>A0A1G6JKG0</accession>
<dbReference type="InterPro" id="IPR006860">
    <property type="entry name" value="FecR"/>
</dbReference>
<keyword evidence="5" id="KW-1185">Reference proteome</keyword>
<evidence type="ECO:0000259" key="2">
    <source>
        <dbReference type="Pfam" id="PF04773"/>
    </source>
</evidence>
<dbReference type="InterPro" id="IPR012373">
    <property type="entry name" value="Ferrdict_sens_TM"/>
</dbReference>
<feature type="domain" description="FecR protein" evidence="2">
    <location>
        <begin position="124"/>
        <end position="217"/>
    </location>
</feature>
<dbReference type="FunFam" id="2.60.120.1440:FF:000001">
    <property type="entry name" value="Putative anti-sigma factor"/>
    <property type="match status" value="1"/>
</dbReference>
<dbReference type="Pfam" id="PF04773">
    <property type="entry name" value="FecR"/>
    <property type="match status" value="1"/>
</dbReference>
<dbReference type="RefSeq" id="WP_090764022.1">
    <property type="nucleotide sequence ID" value="NZ_FMZH01000001.1"/>
</dbReference>
<dbReference type="Pfam" id="PF16344">
    <property type="entry name" value="FecR_C"/>
    <property type="match status" value="1"/>
</dbReference>
<dbReference type="Gene3D" id="3.55.50.30">
    <property type="match status" value="1"/>
</dbReference>
<dbReference type="AlphaFoldDB" id="A0A1G6JKG0"/>
<proteinExistence type="predicted"/>
<dbReference type="InterPro" id="IPR032508">
    <property type="entry name" value="FecR_C"/>
</dbReference>
<gene>
    <name evidence="4" type="ORF">SAMN04488024_101463</name>
</gene>
<dbReference type="Gene3D" id="2.60.120.1440">
    <property type="match status" value="1"/>
</dbReference>